<feature type="transmembrane region" description="Helical" evidence="8">
    <location>
        <begin position="313"/>
        <end position="333"/>
    </location>
</feature>
<dbReference type="OrthoDB" id="9776648at2"/>
<dbReference type="SUPFAM" id="SSF161098">
    <property type="entry name" value="MetI-like"/>
    <property type="match status" value="2"/>
</dbReference>
<feature type="transmembrane region" description="Helical" evidence="8">
    <location>
        <begin position="434"/>
        <end position="455"/>
    </location>
</feature>
<dbReference type="AlphaFoldDB" id="A0A845DTY3"/>
<evidence type="ECO:0000259" key="9">
    <source>
        <dbReference type="PROSITE" id="PS50928"/>
    </source>
</evidence>
<keyword evidence="4" id="KW-0997">Cell inner membrane</keyword>
<evidence type="ECO:0000256" key="4">
    <source>
        <dbReference type="ARBA" id="ARBA00022519"/>
    </source>
</evidence>
<evidence type="ECO:0000256" key="8">
    <source>
        <dbReference type="RuleBase" id="RU363032"/>
    </source>
</evidence>
<keyword evidence="3" id="KW-1003">Cell membrane</keyword>
<dbReference type="PANTHER" id="PTHR43357">
    <property type="entry name" value="INNER MEMBRANE ABC TRANSPORTER PERMEASE PROTEIN YDCV"/>
    <property type="match status" value="1"/>
</dbReference>
<feature type="transmembrane region" description="Helical" evidence="8">
    <location>
        <begin position="113"/>
        <end position="133"/>
    </location>
</feature>
<evidence type="ECO:0000256" key="2">
    <source>
        <dbReference type="ARBA" id="ARBA00022448"/>
    </source>
</evidence>
<dbReference type="PANTHER" id="PTHR43357:SF3">
    <property type="entry name" value="FE(3+)-TRANSPORT SYSTEM PERMEASE PROTEIN FBPB 2"/>
    <property type="match status" value="1"/>
</dbReference>
<feature type="transmembrane region" description="Helical" evidence="8">
    <location>
        <begin position="168"/>
        <end position="188"/>
    </location>
</feature>
<organism evidence="10 11">
    <name type="scientific">Halobacillus litoralis</name>
    <dbReference type="NCBI Taxonomy" id="45668"/>
    <lineage>
        <taxon>Bacteria</taxon>
        <taxon>Bacillati</taxon>
        <taxon>Bacillota</taxon>
        <taxon>Bacilli</taxon>
        <taxon>Bacillales</taxon>
        <taxon>Bacillaceae</taxon>
        <taxon>Halobacillus</taxon>
    </lineage>
</organism>
<dbReference type="FunFam" id="1.10.3720.10:FF:000088">
    <property type="entry name" value="Iron(III) ABC transporter, permease protein"/>
    <property type="match status" value="1"/>
</dbReference>
<gene>
    <name evidence="10" type="ORF">GLW04_10400</name>
</gene>
<feature type="transmembrane region" description="Helical" evidence="8">
    <location>
        <begin position="265"/>
        <end position="282"/>
    </location>
</feature>
<comment type="subcellular location">
    <subcellularLocation>
        <location evidence="1">Cell inner membrane</location>
        <topology evidence="1">Multi-pass membrane protein</topology>
    </subcellularLocation>
    <subcellularLocation>
        <location evidence="8">Cell membrane</location>
        <topology evidence="8">Multi-pass membrane protein</topology>
    </subcellularLocation>
</comment>
<feature type="transmembrane region" description="Helical" evidence="8">
    <location>
        <begin position="395"/>
        <end position="414"/>
    </location>
</feature>
<name>A0A845DTY3_9BACI</name>
<feature type="domain" description="ABC transmembrane type-1" evidence="9">
    <location>
        <begin position="354"/>
        <end position="559"/>
    </location>
</feature>
<accession>A0A845DTY3</accession>
<dbReference type="PROSITE" id="PS50928">
    <property type="entry name" value="ABC_TM1"/>
    <property type="match status" value="2"/>
</dbReference>
<evidence type="ECO:0000313" key="10">
    <source>
        <dbReference type="EMBL" id="MYL20299.1"/>
    </source>
</evidence>
<keyword evidence="7 8" id="KW-0472">Membrane</keyword>
<feature type="transmembrane region" description="Helical" evidence="8">
    <location>
        <begin position="36"/>
        <end position="59"/>
    </location>
</feature>
<feature type="transmembrane region" description="Helical" evidence="8">
    <location>
        <begin position="83"/>
        <end position="106"/>
    </location>
</feature>
<feature type="transmembrane region" description="Helical" evidence="8">
    <location>
        <begin position="541"/>
        <end position="563"/>
    </location>
</feature>
<dbReference type="CDD" id="cd06261">
    <property type="entry name" value="TM_PBP2"/>
    <property type="match status" value="2"/>
</dbReference>
<sequence length="568" mass="63641">MKQVFRLFSFKAEGLVEKDVSSLNVLRRLPAYRNSWSILSLIIVILILVPNVTILFNFFTNKAENWDHITEYILPDLLKNTSLLIVFTGLLTIIIGTSLAWLISAYDFPMKRFFKWALILPLAIPPYIAGYTYNGILNYTGVIQTTLRNTWGIEVDQKYFDILNLPGAVFIFTLFLYPYVYTITRAFLANQSASLIENARLLGGSPLEVFFRVVLPISRGAVVGGVSLVLLEVLNDYGVVQYFGVPTFSTAIFQTWFGMNDLNSAIKLSATLMFIVFSILILEKLLRGRKKYASTTAKARPLRAVQLSRGRGWAVFSYCLIIFMLGFLIPLIQLVDWMFLTFEKVASPEFLTLIWNSLFVSLAGALLIVLFAVIIGNFARTHQSRLSKSAAKVTILGYSIPGAVIAVGISTVFIELDSGLSRFYESTGMESRLFLSTSLVILISSYIIRFLAIGYNSVESGFDKIGNKYTEASRMLGMNMTKTFFKVDVRMLRAPLISGFLLAFIEIIKELPLTLILRPFNFGTLSTNAFKYAGDEQIHEAALSSLIIVVISAAAVFIFHQVLEKESN</sequence>
<evidence type="ECO:0000256" key="5">
    <source>
        <dbReference type="ARBA" id="ARBA00022692"/>
    </source>
</evidence>
<dbReference type="GO" id="GO:0005886">
    <property type="term" value="C:plasma membrane"/>
    <property type="evidence" value="ECO:0007669"/>
    <property type="project" value="UniProtKB-SubCell"/>
</dbReference>
<protein>
    <submittedName>
        <fullName evidence="10">ABC transporter permease subunit</fullName>
    </submittedName>
</protein>
<evidence type="ECO:0000256" key="7">
    <source>
        <dbReference type="ARBA" id="ARBA00023136"/>
    </source>
</evidence>
<dbReference type="InterPro" id="IPR000515">
    <property type="entry name" value="MetI-like"/>
</dbReference>
<dbReference type="Gene3D" id="1.10.3720.10">
    <property type="entry name" value="MetI-like"/>
    <property type="match status" value="2"/>
</dbReference>
<dbReference type="GO" id="GO:0055085">
    <property type="term" value="P:transmembrane transport"/>
    <property type="evidence" value="ECO:0007669"/>
    <property type="project" value="InterPro"/>
</dbReference>
<comment type="similarity">
    <text evidence="8">Belongs to the binding-protein-dependent transport system permease family.</text>
</comment>
<feature type="domain" description="ABC transmembrane type-1" evidence="9">
    <location>
        <begin position="78"/>
        <end position="281"/>
    </location>
</feature>
<dbReference type="Proteomes" id="UP000460949">
    <property type="component" value="Unassembled WGS sequence"/>
</dbReference>
<evidence type="ECO:0000256" key="3">
    <source>
        <dbReference type="ARBA" id="ARBA00022475"/>
    </source>
</evidence>
<dbReference type="Pfam" id="PF00528">
    <property type="entry name" value="BPD_transp_1"/>
    <property type="match status" value="2"/>
</dbReference>
<evidence type="ECO:0000256" key="6">
    <source>
        <dbReference type="ARBA" id="ARBA00022989"/>
    </source>
</evidence>
<proteinExistence type="inferred from homology"/>
<evidence type="ECO:0000313" key="11">
    <source>
        <dbReference type="Proteomes" id="UP000460949"/>
    </source>
</evidence>
<evidence type="ECO:0000256" key="1">
    <source>
        <dbReference type="ARBA" id="ARBA00004429"/>
    </source>
</evidence>
<keyword evidence="2 8" id="KW-0813">Transport</keyword>
<dbReference type="InterPro" id="IPR035906">
    <property type="entry name" value="MetI-like_sf"/>
</dbReference>
<feature type="transmembrane region" description="Helical" evidence="8">
    <location>
        <begin position="209"/>
        <end position="231"/>
    </location>
</feature>
<dbReference type="EMBL" id="WMET01000002">
    <property type="protein sequence ID" value="MYL20299.1"/>
    <property type="molecule type" value="Genomic_DNA"/>
</dbReference>
<keyword evidence="5 8" id="KW-0812">Transmembrane</keyword>
<feature type="transmembrane region" description="Helical" evidence="8">
    <location>
        <begin position="353"/>
        <end position="375"/>
    </location>
</feature>
<comment type="caution">
    <text evidence="10">The sequence shown here is derived from an EMBL/GenBank/DDBJ whole genome shotgun (WGS) entry which is preliminary data.</text>
</comment>
<keyword evidence="6 8" id="KW-1133">Transmembrane helix</keyword>
<reference evidence="10 11" key="1">
    <citation type="submission" date="2019-11" db="EMBL/GenBank/DDBJ databases">
        <title>Genome sequences of 17 halophilic strains isolated from different environments.</title>
        <authorList>
            <person name="Furrow R.E."/>
        </authorList>
    </citation>
    <scope>NUCLEOTIDE SEQUENCE [LARGE SCALE GENOMIC DNA]</scope>
    <source>
        <strain evidence="10 11">22511_23_Filter</strain>
    </source>
</reference>
<feature type="transmembrane region" description="Helical" evidence="8">
    <location>
        <begin position="500"/>
        <end position="521"/>
    </location>
</feature>